<dbReference type="Pfam" id="PF01261">
    <property type="entry name" value="AP_endonuc_2"/>
    <property type="match status" value="1"/>
</dbReference>
<accession>A0A158G9Y9</accession>
<dbReference type="InterPro" id="IPR050312">
    <property type="entry name" value="IolE/XylAMocC-like"/>
</dbReference>
<sequence length="292" mass="31773">MSAKEVDLLAAYWTLAGDVYPCAATEISPFPLRDRAEAAARAGWKGVGLILDDLEYSIEKYGLSGVKKILEDTGMKYFELEILMDWYLDGEARVKSDSCRQRVIELGGELGMRNLKIGANPFDKSPVDFARMTDEFATLCADVATVGATVAIEFMPFSRIRNIADALTIVEGAGQSNGGLMVDHWHVARGGSPYSEVAQIPARFIKGVELDDVGAQVKGTLFDDSTFNRQLCGEGAGDCPAFIDALQQAGCTLPYYGVELISETHRKFPLDEMAKRAFDTTIAQFSANRAAA</sequence>
<dbReference type="GO" id="GO:0016853">
    <property type="term" value="F:isomerase activity"/>
    <property type="evidence" value="ECO:0007669"/>
    <property type="project" value="UniProtKB-KW"/>
</dbReference>
<name>A0A158G9Y9_9BURK</name>
<dbReference type="AlphaFoldDB" id="A0A158G9Y9"/>
<dbReference type="OrthoDB" id="9780241at2"/>
<gene>
    <name evidence="2" type="ORF">AWB65_01731</name>
</gene>
<organism evidence="2 3">
    <name type="scientific">Caballeronia humi</name>
    <dbReference type="NCBI Taxonomy" id="326474"/>
    <lineage>
        <taxon>Bacteria</taxon>
        <taxon>Pseudomonadati</taxon>
        <taxon>Pseudomonadota</taxon>
        <taxon>Betaproteobacteria</taxon>
        <taxon>Burkholderiales</taxon>
        <taxon>Burkholderiaceae</taxon>
        <taxon>Caballeronia</taxon>
    </lineage>
</organism>
<keyword evidence="3" id="KW-1185">Reference proteome</keyword>
<dbReference type="Gene3D" id="3.20.20.150">
    <property type="entry name" value="Divalent-metal-dependent TIM barrel enzymes"/>
    <property type="match status" value="1"/>
</dbReference>
<evidence type="ECO:0000313" key="2">
    <source>
        <dbReference type="EMBL" id="SAL28832.1"/>
    </source>
</evidence>
<dbReference type="RefSeq" id="WP_087666748.1">
    <property type="nucleotide sequence ID" value="NZ_FCNW02000005.1"/>
</dbReference>
<feature type="domain" description="Xylose isomerase-like TIM barrel" evidence="1">
    <location>
        <begin position="37"/>
        <end position="273"/>
    </location>
</feature>
<keyword evidence="2" id="KW-0413">Isomerase</keyword>
<proteinExistence type="predicted"/>
<dbReference type="STRING" id="326474.AWB65_01731"/>
<dbReference type="EMBL" id="FCNW02000005">
    <property type="protein sequence ID" value="SAL28832.1"/>
    <property type="molecule type" value="Genomic_DNA"/>
</dbReference>
<dbReference type="PANTHER" id="PTHR12110">
    <property type="entry name" value="HYDROXYPYRUVATE ISOMERASE"/>
    <property type="match status" value="1"/>
</dbReference>
<reference evidence="2" key="1">
    <citation type="submission" date="2016-01" db="EMBL/GenBank/DDBJ databases">
        <authorList>
            <person name="Peeters C."/>
        </authorList>
    </citation>
    <scope>NUCLEOTIDE SEQUENCE [LARGE SCALE GENOMIC DNA]</scope>
    <source>
        <strain evidence="2">LMG 22934</strain>
    </source>
</reference>
<dbReference type="InterPro" id="IPR036237">
    <property type="entry name" value="Xyl_isomerase-like_sf"/>
</dbReference>
<evidence type="ECO:0000313" key="3">
    <source>
        <dbReference type="Proteomes" id="UP000054977"/>
    </source>
</evidence>
<comment type="caution">
    <text evidence="2">The sequence shown here is derived from an EMBL/GenBank/DDBJ whole genome shotgun (WGS) entry which is preliminary data.</text>
</comment>
<dbReference type="SUPFAM" id="SSF51658">
    <property type="entry name" value="Xylose isomerase-like"/>
    <property type="match status" value="1"/>
</dbReference>
<dbReference type="PANTHER" id="PTHR12110:SF48">
    <property type="entry name" value="BLL3656 PROTEIN"/>
    <property type="match status" value="1"/>
</dbReference>
<dbReference type="InterPro" id="IPR013022">
    <property type="entry name" value="Xyl_isomerase-like_TIM-brl"/>
</dbReference>
<protein>
    <submittedName>
        <fullName evidence="2">Xylose isomerase domain-containing protein</fullName>
    </submittedName>
</protein>
<evidence type="ECO:0000259" key="1">
    <source>
        <dbReference type="Pfam" id="PF01261"/>
    </source>
</evidence>
<dbReference type="Proteomes" id="UP000054977">
    <property type="component" value="Unassembled WGS sequence"/>
</dbReference>